<reference evidence="1" key="1">
    <citation type="submission" date="2021-03" db="EMBL/GenBank/DDBJ databases">
        <authorList>
            <person name="Bekaert M."/>
        </authorList>
    </citation>
    <scope>NUCLEOTIDE SEQUENCE</scope>
</reference>
<evidence type="ECO:0000313" key="1">
    <source>
        <dbReference type="EMBL" id="CAG2204596.1"/>
    </source>
</evidence>
<dbReference type="AlphaFoldDB" id="A0A8S3RCV6"/>
<dbReference type="EMBL" id="CAJPWZ010000968">
    <property type="protein sequence ID" value="CAG2204596.1"/>
    <property type="molecule type" value="Genomic_DNA"/>
</dbReference>
<dbReference type="OrthoDB" id="6288550at2759"/>
<accession>A0A8S3RCV6</accession>
<protein>
    <submittedName>
        <fullName evidence="1">Uncharacterized protein</fullName>
    </submittedName>
</protein>
<sequence length="166" mass="18482">MSKKFGGKKKGGKAFGKFGNVSDTDSSENGLSFGKAWNTFKNIQLEHKRANLARNKYIPGVDEQNQSSDLYNKLKDVKENEPVRLNWTGLEHLTDAVFGCLLEKNDVPGYKFVIGIVLTGCNQLTDVGIKWMSQCFPKLKEVSLAGCIKVTETGVYNLLENCWGLK</sequence>
<keyword evidence="2" id="KW-1185">Reference proteome</keyword>
<organism evidence="1 2">
    <name type="scientific">Mytilus edulis</name>
    <name type="common">Blue mussel</name>
    <dbReference type="NCBI Taxonomy" id="6550"/>
    <lineage>
        <taxon>Eukaryota</taxon>
        <taxon>Metazoa</taxon>
        <taxon>Spiralia</taxon>
        <taxon>Lophotrochozoa</taxon>
        <taxon>Mollusca</taxon>
        <taxon>Bivalvia</taxon>
        <taxon>Autobranchia</taxon>
        <taxon>Pteriomorphia</taxon>
        <taxon>Mytilida</taxon>
        <taxon>Mytiloidea</taxon>
        <taxon>Mytilidae</taxon>
        <taxon>Mytilinae</taxon>
        <taxon>Mytilus</taxon>
    </lineage>
</organism>
<dbReference type="Proteomes" id="UP000683360">
    <property type="component" value="Unassembled WGS sequence"/>
</dbReference>
<dbReference type="InterPro" id="IPR032675">
    <property type="entry name" value="LRR_dom_sf"/>
</dbReference>
<evidence type="ECO:0000313" key="2">
    <source>
        <dbReference type="Proteomes" id="UP000683360"/>
    </source>
</evidence>
<name>A0A8S3RCV6_MYTED</name>
<dbReference type="Gene3D" id="3.80.10.10">
    <property type="entry name" value="Ribonuclease Inhibitor"/>
    <property type="match status" value="1"/>
</dbReference>
<gene>
    <name evidence="1" type="ORF">MEDL_19029</name>
</gene>
<comment type="caution">
    <text evidence="1">The sequence shown here is derived from an EMBL/GenBank/DDBJ whole genome shotgun (WGS) entry which is preliminary data.</text>
</comment>
<dbReference type="InterPro" id="IPR006553">
    <property type="entry name" value="Leu-rich_rpt_Cys-con_subtyp"/>
</dbReference>
<dbReference type="SMART" id="SM00367">
    <property type="entry name" value="LRR_CC"/>
    <property type="match status" value="1"/>
</dbReference>
<proteinExistence type="predicted"/>
<dbReference type="SUPFAM" id="SSF52047">
    <property type="entry name" value="RNI-like"/>
    <property type="match status" value="1"/>
</dbReference>